<feature type="domain" description="WCX" evidence="2">
    <location>
        <begin position="256"/>
        <end position="328"/>
    </location>
</feature>
<evidence type="ECO:0000259" key="1">
    <source>
        <dbReference type="Pfam" id="PF13280"/>
    </source>
</evidence>
<protein>
    <submittedName>
        <fullName evidence="3">Uncharacterized protein</fullName>
    </submittedName>
</protein>
<dbReference type="AlphaFoldDB" id="A0A0Q2R3J3"/>
<dbReference type="Proteomes" id="UP000051221">
    <property type="component" value="Unassembled WGS sequence"/>
</dbReference>
<organism evidence="3 4">
    <name type="scientific">Vibrio furnissii</name>
    <dbReference type="NCBI Taxonomy" id="29494"/>
    <lineage>
        <taxon>Bacteria</taxon>
        <taxon>Pseudomonadati</taxon>
        <taxon>Pseudomonadota</taxon>
        <taxon>Gammaproteobacteria</taxon>
        <taxon>Vibrionales</taxon>
        <taxon>Vibrionaceae</taxon>
        <taxon>Vibrio</taxon>
    </lineage>
</organism>
<accession>A0A0Q2R3J3</accession>
<dbReference type="PANTHER" id="PTHR34580:SF1">
    <property type="entry name" value="PROTEIN PAFC"/>
    <property type="match status" value="1"/>
</dbReference>
<dbReference type="RefSeq" id="WP_055465672.1">
    <property type="nucleotide sequence ID" value="NZ_LKHS01000005.1"/>
</dbReference>
<dbReference type="InterPro" id="IPR051534">
    <property type="entry name" value="CBASS_pafABC_assoc_protein"/>
</dbReference>
<evidence type="ECO:0000259" key="2">
    <source>
        <dbReference type="Pfam" id="PF25583"/>
    </source>
</evidence>
<gene>
    <name evidence="3" type="ORF">AMR76_06570</name>
</gene>
<dbReference type="InterPro" id="IPR026881">
    <property type="entry name" value="WYL_dom"/>
</dbReference>
<evidence type="ECO:0000313" key="3">
    <source>
        <dbReference type="EMBL" id="KQH86749.1"/>
    </source>
</evidence>
<dbReference type="EMBL" id="LKHS01000005">
    <property type="protein sequence ID" value="KQH86749.1"/>
    <property type="molecule type" value="Genomic_DNA"/>
</dbReference>
<evidence type="ECO:0000313" key="4">
    <source>
        <dbReference type="Proteomes" id="UP000051221"/>
    </source>
</evidence>
<dbReference type="Pfam" id="PF13280">
    <property type="entry name" value="WYL"/>
    <property type="match status" value="1"/>
</dbReference>
<keyword evidence="4" id="KW-1185">Reference proteome</keyword>
<reference evidence="3 4" key="1">
    <citation type="submission" date="2015-08" db="EMBL/GenBank/DDBJ databases">
        <title>Antibacterial properties of a collection of Vibrionaceae strains.</title>
        <authorList>
            <person name="Giubergia S."/>
        </authorList>
    </citation>
    <scope>NUCLEOTIDE SEQUENCE [LARGE SCALE GENOMIC DNA]</scope>
    <source>
        <strain evidence="3 4">S0821</strain>
    </source>
</reference>
<dbReference type="InterPro" id="IPR057727">
    <property type="entry name" value="WCX_dom"/>
</dbReference>
<proteinExistence type="predicted"/>
<feature type="domain" description="WYL" evidence="1">
    <location>
        <begin position="158"/>
        <end position="224"/>
    </location>
</feature>
<dbReference type="PANTHER" id="PTHR34580">
    <property type="match status" value="1"/>
</dbReference>
<comment type="caution">
    <text evidence="3">The sequence shown here is derived from an EMBL/GenBank/DDBJ whole genome shotgun (WGS) entry which is preliminary data.</text>
</comment>
<dbReference type="Pfam" id="PF25583">
    <property type="entry name" value="WCX"/>
    <property type="match status" value="1"/>
</dbReference>
<dbReference type="InParanoid" id="A0A0Q2R3J3"/>
<sequence length="340" mass="38974">MPESSMKSSSIVRLFELYRKIPSYRGNGVTTKALHQYLLDEGFEVTKRTVERDLLKLSDVAGIYAEREAEGNVWKNSASNLDLLPTMQPSEALLFVTAERYLRRALPPSSEPMLNERISKAEKTLSKFNRLGSWDKKLHIVDGQTPYTNRSHSFGISTAIYEAVLLENQIALSYVKLDTQAAQQYYLNPLAIIVREHDHYLVASKVEQRNVPQLFNFSRMKGVELIGSEIEKPVTFNLEEYIASNPTGWLISNKKERIELKVRGFAYHWLMHNKLEQTQQFGVIDNDWATVTLESHITYDLIGWILRFSTDVIAVKPQALVDEVLDRLTCLNALYGQEDK</sequence>
<name>A0A0Q2R3J3_VIBFU</name>
<dbReference type="PROSITE" id="PS52050">
    <property type="entry name" value="WYL"/>
    <property type="match status" value="1"/>
</dbReference>